<gene>
    <name evidence="1" type="ORF">K3G42_020073</name>
</gene>
<sequence>MCSFISIPVSALFAGRDQDGWPGEFASWKSVISEHDKMMESWKKTWVSNTGHFCLVSERNPGSLSCLGYWQDVKKVGEVLFRTGPWHFSIIAQIYYNGTCHYDSQWIQLLVYLLMSSQTAPDVLASCLAAVMK</sequence>
<dbReference type="Proteomes" id="UP000827872">
    <property type="component" value="Linkage Group LG07"/>
</dbReference>
<name>A0ACB8ER15_9SAUR</name>
<accession>A0ACB8ER15</accession>
<evidence type="ECO:0000313" key="2">
    <source>
        <dbReference type="Proteomes" id="UP000827872"/>
    </source>
</evidence>
<keyword evidence="2" id="KW-1185">Reference proteome</keyword>
<organism evidence="1 2">
    <name type="scientific">Sphaerodactylus townsendi</name>
    <dbReference type="NCBI Taxonomy" id="933632"/>
    <lineage>
        <taxon>Eukaryota</taxon>
        <taxon>Metazoa</taxon>
        <taxon>Chordata</taxon>
        <taxon>Craniata</taxon>
        <taxon>Vertebrata</taxon>
        <taxon>Euteleostomi</taxon>
        <taxon>Lepidosauria</taxon>
        <taxon>Squamata</taxon>
        <taxon>Bifurcata</taxon>
        <taxon>Gekkota</taxon>
        <taxon>Sphaerodactylidae</taxon>
        <taxon>Sphaerodactylus</taxon>
    </lineage>
</organism>
<protein>
    <submittedName>
        <fullName evidence="1">Uncharacterized protein</fullName>
    </submittedName>
</protein>
<comment type="caution">
    <text evidence="1">The sequence shown here is derived from an EMBL/GenBank/DDBJ whole genome shotgun (WGS) entry which is preliminary data.</text>
</comment>
<evidence type="ECO:0000313" key="1">
    <source>
        <dbReference type="EMBL" id="KAH7995020.1"/>
    </source>
</evidence>
<proteinExistence type="predicted"/>
<dbReference type="EMBL" id="CM037620">
    <property type="protein sequence ID" value="KAH7995020.1"/>
    <property type="molecule type" value="Genomic_DNA"/>
</dbReference>
<reference evidence="1" key="1">
    <citation type="submission" date="2021-08" db="EMBL/GenBank/DDBJ databases">
        <title>The first chromosome-level gecko genome reveals the dynamic sex chromosomes of Neotropical dwarf geckos (Sphaerodactylidae: Sphaerodactylus).</title>
        <authorList>
            <person name="Pinto B.J."/>
            <person name="Keating S.E."/>
            <person name="Gamble T."/>
        </authorList>
    </citation>
    <scope>NUCLEOTIDE SEQUENCE</scope>
    <source>
        <strain evidence="1">TG3544</strain>
    </source>
</reference>